<comment type="caution">
    <text evidence="1">The sequence shown here is derived from an EMBL/GenBank/DDBJ whole genome shotgun (WGS) entry which is preliminary data.</text>
</comment>
<sequence length="1721" mass="179982">MTLKRAPTISTLPLVVENRQPTGSVNFISTTLADGHHSDISPIVANRQTESILIQSSSFRNITSDSSIPPSTTLPPAGKTQFFNTKTDHVEGVFYGTLTNNVNLGGSFLFSNNTFLHTTHSNADVYTCPGGTCTSRFTSDSTDLTIQTSLFSGCTSTAADGGAISVGSSDAGTVLVVDCQFQSCSSEWNGGAIHLLNRQMSIRRNTFTNCHAGSFGGVLSALPSSHTVEISENTCTSCQANGDEAAYHLNKGEGHQLMHNNTLSVSGLCRRSDCLFIVYGTVQVSNNIIKNSQRTVTDPAFANIVLHTNIITSVIIIGNKFESTPAFSHQWSHSNSPDFIVWPLWSGAAAFPLIDSTGLFLPASKKGSVVTTKDDTSNVIIIEKVYKAPTSPSNPFFVLSAKRTVMLRQLGVDLTVTPIAFASISNGGNILLSEVDFSVSKSTLTKNFITVTSSTFTFDTVTLSSLNLGSTSVVRMEGASTLIVTNSDFTSISQTSAGGGTFLNTNGNSNQFITITGSTFGKVTSKGDGGVILAQLGTGSKLTVSSTTFTSCSSTGKGGALSIVLSSTGSFALQSGTSLSSCTATNGNAVFVQTPSLSSAVTRTSMAFLGSSSITPTTTLMNLYRGWNTANTSDSVPLILFFATMGSTGYANSSGKDGMMCGFSVYPCSSLVPVQTTLVSYGTKTGGTLNPITIQLQTTVQQSIPFSCGGHKATIKGNTVTLSNTGQFTTSSSSSSLTLSALTVLFASSPTQPALSVSTGSIVVSGCTVGNGATDIPLSIGSVSGGSLEMSGTNTMKLVSPSSPLFHVTSGTLKIQSGSTLTHSATKRTSSLFALSGGSTTITSLVVPSLTLNSASSVYSLTGTASLFLSSTSFSSISNDGSGSGIHFTSTGMLSLSSVSFSSCNCGIDGKGRSVFISRSSFSSGDVVMKSVAISPAGTTGNHEVYLEGLNVGAVVTTDWASLIGANDATLTKAKLEEVFGSDPTDTTDSGPLGYHLYPHTSGAVFVSEGFWDHGKCGQERLPCSSFSFAFLLLTNTKTTISLSSDITVSTLLECPETGASISSSSQKSLVFESTGLFVVEAGPLTFSSMDFRIPSSLTQPLFVVKGSSLTLSSTLAIPSPSSLQHTAPLFIIQEGTLTLSESLFDFADRFLSSSVLLAQTAGCLALDTVTIENVHRSDGDGSFVYSSLTSSDDRLEIVSCSFSACSSTGNGGCMAIAVEAGTLLISHSSFSRCSSADRGGALLLDFSNLLSFEHYKLDTVCFGREEERNTATNFGNDVFVIGRDLASQIEASQWEDSLTAAQQSDLMGSDSLTQNVESLLRFLVGDVVFVSSSGDDLNIGLKDSPFRTLAGLFYFVLKVKKVVVLDSASIGELMWLGVGEEEGREMLIVGQDDNCSLRCDIVPFDHKHGTPFPTFSMLTLHTHTLSVTDFAFTSFSAPAFITSVFSVSSKGILKLVGCSLKGSTPTKLSLVTLSRSGSADVHVFTSREQQFVGKGSVVRCESGSTLNMASSTFESTRFDGGCVVVGTCTERMTITDSTFVRCLGSSFGSVIRVWVMGSTLSLTNNRFERCSTTVRLSEQSGKDGVVGGGCVVVELKPQSSSSITHHPSSVDLTLSSFTSCSLTVTDTARSSLRLVGGSGFLIQSTQTSNTLSATLRNVTLTNCSVTPLLSSSHTSFSGGVVMCGKKLLQTDRRGMVVTDCSSGTIQVNPSSSSGTHSHEH</sequence>
<dbReference type="InterPro" id="IPR011050">
    <property type="entry name" value="Pectin_lyase_fold/virulence"/>
</dbReference>
<protein>
    <submittedName>
        <fullName evidence="1">Uncharacterized protein</fullName>
    </submittedName>
</protein>
<gene>
    <name evidence="1" type="ORF">BLNAU_19881</name>
</gene>
<dbReference type="EMBL" id="JARBJD010000269">
    <property type="protein sequence ID" value="KAK2945192.1"/>
    <property type="molecule type" value="Genomic_DNA"/>
</dbReference>
<evidence type="ECO:0000313" key="1">
    <source>
        <dbReference type="EMBL" id="KAK2945192.1"/>
    </source>
</evidence>
<reference evidence="1 2" key="1">
    <citation type="journal article" date="2022" name="bioRxiv">
        <title>Genomics of Preaxostyla Flagellates Illuminates Evolutionary Transitions and the Path Towards Mitochondrial Loss.</title>
        <authorList>
            <person name="Novak L.V.F."/>
            <person name="Treitli S.C."/>
            <person name="Pyrih J."/>
            <person name="Halakuc P."/>
            <person name="Pipaliya S.V."/>
            <person name="Vacek V."/>
            <person name="Brzon O."/>
            <person name="Soukal P."/>
            <person name="Eme L."/>
            <person name="Dacks J.B."/>
            <person name="Karnkowska A."/>
            <person name="Elias M."/>
            <person name="Hampl V."/>
        </authorList>
    </citation>
    <scope>NUCLEOTIDE SEQUENCE [LARGE SCALE GENOMIC DNA]</scope>
    <source>
        <strain evidence="1">NAU3</strain>
        <tissue evidence="1">Gut</tissue>
    </source>
</reference>
<proteinExistence type="predicted"/>
<accession>A0ABQ9X2N5</accession>
<keyword evidence="2" id="KW-1185">Reference proteome</keyword>
<name>A0ABQ9X2N5_9EUKA</name>
<organism evidence="1 2">
    <name type="scientific">Blattamonas nauphoetae</name>
    <dbReference type="NCBI Taxonomy" id="2049346"/>
    <lineage>
        <taxon>Eukaryota</taxon>
        <taxon>Metamonada</taxon>
        <taxon>Preaxostyla</taxon>
        <taxon>Oxymonadida</taxon>
        <taxon>Blattamonas</taxon>
    </lineage>
</organism>
<dbReference type="SUPFAM" id="SSF51126">
    <property type="entry name" value="Pectin lyase-like"/>
    <property type="match status" value="2"/>
</dbReference>
<dbReference type="Proteomes" id="UP001281761">
    <property type="component" value="Unassembled WGS sequence"/>
</dbReference>
<evidence type="ECO:0000313" key="2">
    <source>
        <dbReference type="Proteomes" id="UP001281761"/>
    </source>
</evidence>